<evidence type="ECO:0000256" key="4">
    <source>
        <dbReference type="ARBA" id="ARBA00022622"/>
    </source>
</evidence>
<dbReference type="EMBL" id="KY404705">
    <property type="protein sequence ID" value="ARB50956.1"/>
    <property type="molecule type" value="Genomic_DNA"/>
</dbReference>
<name>A0A1V0FZX7_9TRYP</name>
<sequence length="182" mass="19320">MAGLKATGIEGTKAAIKQILNTAVYGSKDEGDYAKNSPPTGPDRRTATACETGGQIAGKEELAYKFLSICLTSATETAGKPCHKEVTNTYHWTTANSNMNQVWSDMPKLCPKAAKGKTTAAAIHAALTRVRTAIQYKSDAGYLGNKYSSDCDGTSANGLCVKYSAKTSTNSEAFHDIAWVKP</sequence>
<reference evidence="11" key="1">
    <citation type="submission" date="2016-12" db="EMBL/GenBank/DDBJ databases">
        <title>Extending the VSGnome of Trypanosoma brucei strain TREU927.</title>
        <authorList>
            <person name="Cross G.A."/>
        </authorList>
    </citation>
    <scope>NUCLEOTIDE SEQUENCE</scope>
    <source>
        <strain evidence="11">Tb927.99.2075</strain>
    </source>
</reference>
<protein>
    <submittedName>
        <fullName evidence="11">Variant surface glycoprotein</fullName>
    </submittedName>
</protein>
<dbReference type="VEuPathDB" id="TriTrypDB:Tb427_000209500"/>
<dbReference type="AlphaFoldDB" id="A0A1V0FZX7"/>
<keyword evidence="3" id="KW-1003">Cell membrane</keyword>
<evidence type="ECO:0000256" key="7">
    <source>
        <dbReference type="ARBA" id="ARBA00023180"/>
    </source>
</evidence>
<keyword evidence="5" id="KW-0732">Signal</keyword>
<evidence type="ECO:0000256" key="5">
    <source>
        <dbReference type="ARBA" id="ARBA00022729"/>
    </source>
</evidence>
<accession>A0A1V0FZX7</accession>
<evidence type="ECO:0000256" key="6">
    <source>
        <dbReference type="ARBA" id="ARBA00023136"/>
    </source>
</evidence>
<comment type="function">
    <text evidence="1">VSG forms a coat on the surface of the parasite. The trypanosome evades the immune response of the host by expressing a series of antigenically distinct VSGs from an estimated 1000 VSG genes.</text>
</comment>
<feature type="domain" description="Trypanosome variant surface glycoprotein B-type N-terminal" evidence="10">
    <location>
        <begin position="6"/>
        <end position="181"/>
    </location>
</feature>
<organism evidence="11">
    <name type="scientific">Trypanosoma brucei</name>
    <dbReference type="NCBI Taxonomy" id="5691"/>
    <lineage>
        <taxon>Eukaryota</taxon>
        <taxon>Discoba</taxon>
        <taxon>Euglenozoa</taxon>
        <taxon>Kinetoplastea</taxon>
        <taxon>Metakinetoplastina</taxon>
        <taxon>Trypanosomatida</taxon>
        <taxon>Trypanosomatidae</taxon>
        <taxon>Trypanosoma</taxon>
    </lineage>
</organism>
<dbReference type="GO" id="GO:0005886">
    <property type="term" value="C:plasma membrane"/>
    <property type="evidence" value="ECO:0007669"/>
    <property type="project" value="UniProtKB-SubCell"/>
</dbReference>
<comment type="subcellular location">
    <subcellularLocation>
        <location evidence="2">Cell membrane</location>
        <topology evidence="2">Lipid-anchor</topology>
        <topology evidence="2">GPI-anchor</topology>
    </subcellularLocation>
</comment>
<proteinExistence type="predicted"/>
<evidence type="ECO:0000256" key="2">
    <source>
        <dbReference type="ARBA" id="ARBA00004609"/>
    </source>
</evidence>
<keyword evidence="7" id="KW-0325">Glycoprotein</keyword>
<evidence type="ECO:0000256" key="3">
    <source>
        <dbReference type="ARBA" id="ARBA00022475"/>
    </source>
</evidence>
<evidence type="ECO:0000259" key="10">
    <source>
        <dbReference type="Pfam" id="PF13206"/>
    </source>
</evidence>
<keyword evidence="6" id="KW-0472">Membrane</keyword>
<dbReference type="GO" id="GO:0098552">
    <property type="term" value="C:side of membrane"/>
    <property type="evidence" value="ECO:0007669"/>
    <property type="project" value="UniProtKB-KW"/>
</dbReference>
<evidence type="ECO:0000256" key="9">
    <source>
        <dbReference type="SAM" id="MobiDB-lite"/>
    </source>
</evidence>
<keyword evidence="4" id="KW-0336">GPI-anchor</keyword>
<feature type="region of interest" description="Disordered" evidence="9">
    <location>
        <begin position="28"/>
        <end position="47"/>
    </location>
</feature>
<evidence type="ECO:0000256" key="1">
    <source>
        <dbReference type="ARBA" id="ARBA00002523"/>
    </source>
</evidence>
<dbReference type="Pfam" id="PF13206">
    <property type="entry name" value="VSG_B"/>
    <property type="match status" value="1"/>
</dbReference>
<evidence type="ECO:0000313" key="11">
    <source>
        <dbReference type="EMBL" id="ARB50956.1"/>
    </source>
</evidence>
<keyword evidence="8" id="KW-0449">Lipoprotein</keyword>
<dbReference type="InterPro" id="IPR025932">
    <property type="entry name" value="Trypano_VSG_B_N_dom"/>
</dbReference>
<evidence type="ECO:0000256" key="8">
    <source>
        <dbReference type="ARBA" id="ARBA00023288"/>
    </source>
</evidence>